<protein>
    <submittedName>
        <fullName evidence="1">Putative capsid protein</fullName>
    </submittedName>
</protein>
<organism evidence="1">
    <name type="scientific">viral metagenome</name>
    <dbReference type="NCBI Taxonomy" id="1070528"/>
    <lineage>
        <taxon>unclassified sequences</taxon>
        <taxon>metagenomes</taxon>
        <taxon>organismal metagenomes</taxon>
    </lineage>
</organism>
<dbReference type="InterPro" id="IPR035198">
    <property type="entry name" value="SU10_MCP"/>
</dbReference>
<name>A0A6H1ZNM3_9ZZZZ</name>
<proteinExistence type="predicted"/>
<reference evidence="1" key="1">
    <citation type="submission" date="2020-03" db="EMBL/GenBank/DDBJ databases">
        <title>The deep terrestrial virosphere.</title>
        <authorList>
            <person name="Holmfeldt K."/>
            <person name="Nilsson E."/>
            <person name="Simone D."/>
            <person name="Lopez-Fernandez M."/>
            <person name="Wu X."/>
            <person name="de Brujin I."/>
            <person name="Lundin D."/>
            <person name="Andersson A."/>
            <person name="Bertilsson S."/>
            <person name="Dopson M."/>
        </authorList>
    </citation>
    <scope>NUCLEOTIDE SEQUENCE</scope>
    <source>
        <strain evidence="2">MM415A01289</strain>
        <strain evidence="1">TM448A01177</strain>
    </source>
</reference>
<sequence length="434" mass="47973">MFLGMRGNGDWVANQAPENWRQQILYLYPNGMAPLTAILSMMSSESVDDPRFHWWTQEQSAVSGAVDAIFTDAGLTTAYVTGGVAGDILYVQMTTVLANRIRDGHQILLRCTTDWSVDVVGKVVTVTRGGVNSILAVKLLEADDNSVIAPANDLSDCDTFKIIGNINPEGGEMPDAIALNPTEVYNYTQIFRTPLSLTRTALKTRLRTGDQYQKAKSEALEMHSWEMELDFLWGIRTSNIGDNGKPERTTMGVINFIRTYAAANCDDYTLNATYSGLTWAQGGEIWLKNMLEQIFRYGANEKLCLCGSGFLLGIDALAMAGGQMNLQPAQKTYGMQILSWITPFGTIHMKTHPLFSHDATTRNMGVLLEPKELTYKYIDDTSFYSEDSKKTHPEGYGGRRVDGRNEEYLTECGLEFGLAQKCAVLNGVGLPSVV</sequence>
<dbReference type="Pfam" id="PF17236">
    <property type="entry name" value="SU10_MCP"/>
    <property type="match status" value="1"/>
</dbReference>
<gene>
    <name evidence="2" type="ORF">MM415A01289_0003</name>
    <name evidence="1" type="ORF">TM448A01177_0003</name>
</gene>
<evidence type="ECO:0000313" key="2">
    <source>
        <dbReference type="EMBL" id="QJA77517.1"/>
    </source>
</evidence>
<dbReference type="EMBL" id="MT144107">
    <property type="protein sequence ID" value="QJA48875.1"/>
    <property type="molecule type" value="Genomic_DNA"/>
</dbReference>
<evidence type="ECO:0000313" key="1">
    <source>
        <dbReference type="EMBL" id="QJA48875.1"/>
    </source>
</evidence>
<dbReference type="AlphaFoldDB" id="A0A6H1ZNM3"/>
<dbReference type="EMBL" id="MT142287">
    <property type="protein sequence ID" value="QJA77517.1"/>
    <property type="molecule type" value="Genomic_DNA"/>
</dbReference>
<accession>A0A6H1ZNM3</accession>